<dbReference type="Gene3D" id="2.60.40.1120">
    <property type="entry name" value="Carboxypeptidase-like, regulatory domain"/>
    <property type="match status" value="1"/>
</dbReference>
<comment type="similarity">
    <text evidence="8">Belongs to the TonB-dependent receptor family.</text>
</comment>
<keyword evidence="9" id="KW-0675">Receptor</keyword>
<dbReference type="GO" id="GO:0015344">
    <property type="term" value="F:siderophore uptake transmembrane transporter activity"/>
    <property type="evidence" value="ECO:0007669"/>
    <property type="project" value="TreeGrafter"/>
</dbReference>
<dbReference type="Pfam" id="PF14905">
    <property type="entry name" value="OMP_b-brl_3"/>
    <property type="match status" value="1"/>
</dbReference>
<dbReference type="Gene3D" id="2.170.130.10">
    <property type="entry name" value="TonB-dependent receptor, plug domain"/>
    <property type="match status" value="1"/>
</dbReference>
<evidence type="ECO:0000256" key="2">
    <source>
        <dbReference type="ARBA" id="ARBA00022448"/>
    </source>
</evidence>
<evidence type="ECO:0000256" key="1">
    <source>
        <dbReference type="ARBA" id="ARBA00004571"/>
    </source>
</evidence>
<evidence type="ECO:0000313" key="10">
    <source>
        <dbReference type="Proteomes" id="UP000281028"/>
    </source>
</evidence>
<keyword evidence="4 8" id="KW-0812">Transmembrane</keyword>
<dbReference type="PANTHER" id="PTHR30069">
    <property type="entry name" value="TONB-DEPENDENT OUTER MEMBRANE RECEPTOR"/>
    <property type="match status" value="1"/>
</dbReference>
<dbReference type="GO" id="GO:0044718">
    <property type="term" value="P:siderophore transmembrane transport"/>
    <property type="evidence" value="ECO:0007669"/>
    <property type="project" value="TreeGrafter"/>
</dbReference>
<comment type="caution">
    <text evidence="9">The sequence shown here is derived from an EMBL/GenBank/DDBJ whole genome shotgun (WGS) entry which is preliminary data.</text>
</comment>
<comment type="subcellular location">
    <subcellularLocation>
        <location evidence="1 8">Cell outer membrane</location>
        <topology evidence="1 8">Multi-pass membrane protein</topology>
    </subcellularLocation>
</comment>
<dbReference type="InterPro" id="IPR037066">
    <property type="entry name" value="Plug_dom_sf"/>
</dbReference>
<dbReference type="Gene3D" id="2.40.170.20">
    <property type="entry name" value="TonB-dependent receptor, beta-barrel domain"/>
    <property type="match status" value="1"/>
</dbReference>
<dbReference type="PROSITE" id="PS52016">
    <property type="entry name" value="TONB_DEPENDENT_REC_3"/>
    <property type="match status" value="1"/>
</dbReference>
<evidence type="ECO:0000256" key="6">
    <source>
        <dbReference type="ARBA" id="ARBA00023136"/>
    </source>
</evidence>
<dbReference type="Proteomes" id="UP000281028">
    <property type="component" value="Unassembled WGS sequence"/>
</dbReference>
<reference evidence="9" key="1">
    <citation type="submission" date="2020-05" db="EMBL/GenBank/DDBJ databases">
        <title>Chitinophaga laudate sp. nov., isolated from a tropical peat swamp.</title>
        <authorList>
            <person name="Goh C.B.S."/>
            <person name="Lee M.S."/>
            <person name="Parimannan S."/>
            <person name="Pasbakhsh P."/>
            <person name="Yule C.M."/>
            <person name="Rajandas H."/>
            <person name="Loke S."/>
            <person name="Croft L."/>
            <person name="Tan J.B.L."/>
        </authorList>
    </citation>
    <scope>NUCLEOTIDE SEQUENCE</scope>
    <source>
        <strain evidence="9">Mgbs1</strain>
    </source>
</reference>
<evidence type="ECO:0000256" key="7">
    <source>
        <dbReference type="ARBA" id="ARBA00023237"/>
    </source>
</evidence>
<dbReference type="PANTHER" id="PTHR30069:SF29">
    <property type="entry name" value="HEMOGLOBIN AND HEMOGLOBIN-HAPTOGLOBIN-BINDING PROTEIN 1-RELATED"/>
    <property type="match status" value="1"/>
</dbReference>
<dbReference type="OrthoDB" id="905812at2"/>
<evidence type="ECO:0000256" key="4">
    <source>
        <dbReference type="ARBA" id="ARBA00022692"/>
    </source>
</evidence>
<dbReference type="SUPFAM" id="SSF49464">
    <property type="entry name" value="Carboxypeptidase regulatory domain-like"/>
    <property type="match status" value="1"/>
</dbReference>
<dbReference type="EMBL" id="RIAR02000001">
    <property type="protein sequence ID" value="NSL85489.1"/>
    <property type="molecule type" value="Genomic_DNA"/>
</dbReference>
<keyword evidence="2 8" id="KW-0813">Transport</keyword>
<keyword evidence="5" id="KW-0732">Signal</keyword>
<sequence>MVKALFLLLLSCIFISAHAQRGGASVHGQVADSLSRKPVEFATIVLMQAPERRPVAQVLADGQGNFSFTGVPYGSYQVGITMLGYSPRIIDTFQVDSTHPAHQLGVRYLSKTTQQLGGITVTAKKPMIEIKDEKLIYNVENDIDKDNSSASDIMRKVPMLTVDPDGNIKLKGQTNFKILLNGRATSMIANNPKEALKAFPAAIIKKIEVISEPSAKYEAEGIGGIINIITQKNIIGYNGNVFTNYNTLGSFTGGGSISARVRKFGISSFVSTNNSSIRSSSESGMEGLLPGNKTNLLQRTDMKDKRDNLNGSLELTYDIDSSNSITLYGGINQSKTGNEAPQDLQLFDSTGTLIKRGIYESITSRQENIYSVGLDYQLKFRKPEHELSVQFNQSGSRDNSLANNLQHNIPGTDSAYDNHNNNTSANTSVQADYNLPLPHDQKIETGVRGVFRRVETSFAQYIRNKEQEMILNPERADRYNSTQNILAAYATYRFKIGEKLSIKLGARLEHTNMQGTFGSTQSSVRSSFYNLIPSVNINKTLKGFNSLSFAYTRRIQRPWIENLNPFVNDNDPYNIVYGNPDLGPSVFDNFGLSYNLIIDKLNVNIGYDLLFSNNNITSITHYDTTRKSSVTTYDNIGKTMANGLNLSVSLPVTPKWNLSANTRISHNQYRSDTISNSGFFVSAYFMSDYTFKYDIRLSAHMYYSSGAPSLQGSSSSYLGYGLSARKDFLDKKLSLSINADQPFRPNLRFTSDTRDDAFRRTSTIVSRTNNYTISVSWRFGRLQQSATRKKGIDTNY</sequence>
<evidence type="ECO:0000256" key="8">
    <source>
        <dbReference type="PROSITE-ProRule" id="PRU01360"/>
    </source>
</evidence>
<name>A0A433WD42_9BACT</name>
<accession>A0A433WD42</accession>
<keyword evidence="7 8" id="KW-0998">Cell outer membrane</keyword>
<dbReference type="InterPro" id="IPR036942">
    <property type="entry name" value="Beta-barrel_TonB_sf"/>
</dbReference>
<dbReference type="Pfam" id="PF13620">
    <property type="entry name" value="CarboxypepD_reg"/>
    <property type="match status" value="1"/>
</dbReference>
<evidence type="ECO:0000313" key="9">
    <source>
        <dbReference type="EMBL" id="NSL85489.1"/>
    </source>
</evidence>
<protein>
    <submittedName>
        <fullName evidence="9">TonB-dependent receptor</fullName>
    </submittedName>
</protein>
<proteinExistence type="inferred from homology"/>
<evidence type="ECO:0000256" key="3">
    <source>
        <dbReference type="ARBA" id="ARBA00022452"/>
    </source>
</evidence>
<dbReference type="AlphaFoldDB" id="A0A433WD42"/>
<dbReference type="InterPro" id="IPR041700">
    <property type="entry name" value="OMP_b-brl_3"/>
</dbReference>
<keyword evidence="6 8" id="KW-0472">Membrane</keyword>
<evidence type="ECO:0000256" key="5">
    <source>
        <dbReference type="ARBA" id="ARBA00022729"/>
    </source>
</evidence>
<dbReference type="SUPFAM" id="SSF56935">
    <property type="entry name" value="Porins"/>
    <property type="match status" value="1"/>
</dbReference>
<dbReference type="InterPro" id="IPR008969">
    <property type="entry name" value="CarboxyPept-like_regulatory"/>
</dbReference>
<organism evidence="9 10">
    <name type="scientific">Chitinophaga solisilvae</name>
    <dbReference type="NCBI Taxonomy" id="1233460"/>
    <lineage>
        <taxon>Bacteria</taxon>
        <taxon>Pseudomonadati</taxon>
        <taxon>Bacteroidota</taxon>
        <taxon>Chitinophagia</taxon>
        <taxon>Chitinophagales</taxon>
        <taxon>Chitinophagaceae</taxon>
        <taxon>Chitinophaga</taxon>
    </lineage>
</organism>
<keyword evidence="3 8" id="KW-1134">Transmembrane beta strand</keyword>
<keyword evidence="10" id="KW-1185">Reference proteome</keyword>
<dbReference type="GO" id="GO:0009279">
    <property type="term" value="C:cell outer membrane"/>
    <property type="evidence" value="ECO:0007669"/>
    <property type="project" value="UniProtKB-SubCell"/>
</dbReference>
<gene>
    <name evidence="9" type="ORF">ECE50_001510</name>
</gene>
<dbReference type="InterPro" id="IPR039426">
    <property type="entry name" value="TonB-dep_rcpt-like"/>
</dbReference>